<protein>
    <submittedName>
        <fullName evidence="1">Uncharacterized protein</fullName>
    </submittedName>
</protein>
<proteinExistence type="predicted"/>
<dbReference type="AlphaFoldDB" id="A0A0F9F479"/>
<accession>A0A0F9F479</accession>
<reference evidence="1" key="1">
    <citation type="journal article" date="2015" name="Nature">
        <title>Complex archaea that bridge the gap between prokaryotes and eukaryotes.</title>
        <authorList>
            <person name="Spang A."/>
            <person name="Saw J.H."/>
            <person name="Jorgensen S.L."/>
            <person name="Zaremba-Niedzwiedzka K."/>
            <person name="Martijn J."/>
            <person name="Lind A.E."/>
            <person name="van Eijk R."/>
            <person name="Schleper C."/>
            <person name="Guy L."/>
            <person name="Ettema T.J."/>
        </authorList>
    </citation>
    <scope>NUCLEOTIDE SEQUENCE</scope>
</reference>
<organism evidence="1">
    <name type="scientific">marine sediment metagenome</name>
    <dbReference type="NCBI Taxonomy" id="412755"/>
    <lineage>
        <taxon>unclassified sequences</taxon>
        <taxon>metagenomes</taxon>
        <taxon>ecological metagenomes</taxon>
    </lineage>
</organism>
<gene>
    <name evidence="1" type="ORF">LCGC14_2351200</name>
</gene>
<dbReference type="EMBL" id="LAZR01034230">
    <property type="protein sequence ID" value="KKL45882.1"/>
    <property type="molecule type" value="Genomic_DNA"/>
</dbReference>
<evidence type="ECO:0000313" key="1">
    <source>
        <dbReference type="EMBL" id="KKL45882.1"/>
    </source>
</evidence>
<sequence>MKHQIEIDGQMRDIEIKAMDESFIVYRKMYKAPLTPENIGKINPWDYREHLEEFKAKGWQKVIEDFFRKQIQIVGSCMILAWEGDGVIGKMHFTTKEMHEAFGGRADYWEAPYCYCVDHKGFAPKIQTFSDEELDGFLRPQSRILRILCFNIGHSD</sequence>
<comment type="caution">
    <text evidence="1">The sequence shown here is derived from an EMBL/GenBank/DDBJ whole genome shotgun (WGS) entry which is preliminary data.</text>
</comment>
<name>A0A0F9F479_9ZZZZ</name>
<feature type="non-terminal residue" evidence="1">
    <location>
        <position position="156"/>
    </location>
</feature>